<name>A0AAD5ZP26_9POAL</name>
<evidence type="ECO:0000259" key="5">
    <source>
        <dbReference type="Pfam" id="PF25019"/>
    </source>
</evidence>
<dbReference type="InterPro" id="IPR032675">
    <property type="entry name" value="LRR_dom_sf"/>
</dbReference>
<feature type="domain" description="NB-ARC" evidence="3">
    <location>
        <begin position="215"/>
        <end position="389"/>
    </location>
</feature>
<dbReference type="InterPro" id="IPR058922">
    <property type="entry name" value="WHD_DRP"/>
</dbReference>
<dbReference type="PRINTS" id="PR00364">
    <property type="entry name" value="DISEASERSIST"/>
</dbReference>
<dbReference type="SUPFAM" id="SSF52540">
    <property type="entry name" value="P-loop containing nucleoside triphosphate hydrolases"/>
    <property type="match status" value="1"/>
</dbReference>
<dbReference type="SUPFAM" id="SSF52058">
    <property type="entry name" value="L domain-like"/>
    <property type="match status" value="2"/>
</dbReference>
<evidence type="ECO:0000259" key="3">
    <source>
        <dbReference type="Pfam" id="PF00931"/>
    </source>
</evidence>
<dbReference type="GO" id="GO:0043531">
    <property type="term" value="F:ADP binding"/>
    <property type="evidence" value="ECO:0007669"/>
    <property type="project" value="InterPro"/>
</dbReference>
<evidence type="ECO:0000259" key="4">
    <source>
        <dbReference type="Pfam" id="PF23559"/>
    </source>
</evidence>
<dbReference type="Proteomes" id="UP001210211">
    <property type="component" value="Unassembled WGS sequence"/>
</dbReference>
<evidence type="ECO:0000256" key="1">
    <source>
        <dbReference type="ARBA" id="ARBA00022614"/>
    </source>
</evidence>
<keyword evidence="1" id="KW-0433">Leucine-rich repeat</keyword>
<evidence type="ECO:0000256" key="2">
    <source>
        <dbReference type="ARBA" id="ARBA00022821"/>
    </source>
</evidence>
<feature type="domain" description="Disease resistance protein winged helix" evidence="4">
    <location>
        <begin position="473"/>
        <end position="532"/>
    </location>
</feature>
<dbReference type="Pfam" id="PF00931">
    <property type="entry name" value="NB-ARC"/>
    <property type="match status" value="1"/>
</dbReference>
<dbReference type="InterPro" id="IPR002182">
    <property type="entry name" value="NB-ARC"/>
</dbReference>
<dbReference type="Gene3D" id="3.80.10.10">
    <property type="entry name" value="Ribonuclease Inhibitor"/>
    <property type="match status" value="2"/>
</dbReference>
<evidence type="ECO:0000313" key="7">
    <source>
        <dbReference type="Proteomes" id="UP001210211"/>
    </source>
</evidence>
<accession>A0AAD5ZP26</accession>
<evidence type="ECO:0000313" key="6">
    <source>
        <dbReference type="EMBL" id="KAJ3701446.1"/>
    </source>
</evidence>
<dbReference type="PANTHER" id="PTHR36766:SF40">
    <property type="entry name" value="DISEASE RESISTANCE PROTEIN RGA3"/>
    <property type="match status" value="1"/>
</dbReference>
<dbReference type="AlphaFoldDB" id="A0AAD5ZP26"/>
<dbReference type="Pfam" id="PF25019">
    <property type="entry name" value="LRR_R13L1-DRL21"/>
    <property type="match status" value="1"/>
</dbReference>
<reference evidence="6 7" key="1">
    <citation type="journal article" date="2022" name="Cell">
        <title>Repeat-based holocentromeres influence genome architecture and karyotype evolution.</title>
        <authorList>
            <person name="Hofstatter P.G."/>
            <person name="Thangavel G."/>
            <person name="Lux T."/>
            <person name="Neumann P."/>
            <person name="Vondrak T."/>
            <person name="Novak P."/>
            <person name="Zhang M."/>
            <person name="Costa L."/>
            <person name="Castellani M."/>
            <person name="Scott A."/>
            <person name="Toegelov H."/>
            <person name="Fuchs J."/>
            <person name="Mata-Sucre Y."/>
            <person name="Dias Y."/>
            <person name="Vanzela A.L.L."/>
            <person name="Huettel B."/>
            <person name="Almeida C.C.S."/>
            <person name="Simkova H."/>
            <person name="Souza G."/>
            <person name="Pedrosa-Harand A."/>
            <person name="Macas J."/>
            <person name="Mayer K.F.X."/>
            <person name="Houben A."/>
            <person name="Marques A."/>
        </authorList>
    </citation>
    <scope>NUCLEOTIDE SEQUENCE [LARGE SCALE GENOMIC DNA]</scope>
    <source>
        <strain evidence="6">RhyTen1mFocal</strain>
    </source>
</reference>
<comment type="caution">
    <text evidence="6">The sequence shown here is derived from an EMBL/GenBank/DDBJ whole genome shotgun (WGS) entry which is preliminary data.</text>
</comment>
<dbReference type="Gene3D" id="3.40.50.300">
    <property type="entry name" value="P-loop containing nucleotide triphosphate hydrolases"/>
    <property type="match status" value="1"/>
</dbReference>
<protein>
    <submittedName>
        <fullName evidence="6">Uncharacterized protein</fullName>
    </submittedName>
</protein>
<gene>
    <name evidence="6" type="ORF">LUZ61_005151</name>
</gene>
<dbReference type="Pfam" id="PF23559">
    <property type="entry name" value="WHD_DRP"/>
    <property type="match status" value="1"/>
</dbReference>
<proteinExistence type="predicted"/>
<dbReference type="InterPro" id="IPR056789">
    <property type="entry name" value="LRR_R13L1-DRL21"/>
</dbReference>
<dbReference type="PANTHER" id="PTHR36766">
    <property type="entry name" value="PLANT BROAD-SPECTRUM MILDEW RESISTANCE PROTEIN RPW8"/>
    <property type="match status" value="1"/>
</dbReference>
<organism evidence="6 7">
    <name type="scientific">Rhynchospora tenuis</name>
    <dbReference type="NCBI Taxonomy" id="198213"/>
    <lineage>
        <taxon>Eukaryota</taxon>
        <taxon>Viridiplantae</taxon>
        <taxon>Streptophyta</taxon>
        <taxon>Embryophyta</taxon>
        <taxon>Tracheophyta</taxon>
        <taxon>Spermatophyta</taxon>
        <taxon>Magnoliopsida</taxon>
        <taxon>Liliopsida</taxon>
        <taxon>Poales</taxon>
        <taxon>Cyperaceae</taxon>
        <taxon>Cyperoideae</taxon>
        <taxon>Rhynchosporeae</taxon>
        <taxon>Rhynchospora</taxon>
    </lineage>
</organism>
<dbReference type="InterPro" id="IPR027417">
    <property type="entry name" value="P-loop_NTPase"/>
</dbReference>
<sequence>MTGAEDVGLAALEWVVSPVIEEFVSKCVSYLGSDITQGLEDLETTLLPQFQLTIQAAQNSPHNDKLEKWLVRLKNAYYDAEAILHELEYEHLESMAKSDRKKKLEEGSSSHPIMKRLKTVGEVASKVIIKASPVTKLLLSGAIQVRDKILNLSPQKKILRDKLYELKEIAEQAKEFRKLLKLKSKNVNDAPVRNNNSESTALLIHKVFGRDEVRDQIINILLDEEGASRSTQSNSVVAIIGMGGAGKTTLAQYVYNNERVKNNFKTIWLSLSENRDVKECTKMMIEGVTGQESPNLLGLNNLQTKLVESLPKFKSILLVLDDVWYDQKTEQQWDHLLAPFASTAGRCKIMVTSRETLFPNALSRRKPITIKLSELAHDDFTLLFRYYAMDGLEVNDPHSKNDLCEIGDEIAKKMIKSPLAAQVVGNQLQKCPEKSFWRETLKSDILSSTREVFLWTYQCLDVQLQRCFLFWSVFPKGASFICGNDIGYYWMALDFIQSSDIGFQYFNTMVANSMMQLMNGRYYMHDLFRDLAENLSVGDCFRVTNFEKEIPSSALYAFISVDNESWKNNLSSICNSRNLRFLHLCTNPLENINKLLPMVCTKFKNLRVLELQSWDLKELPNVIGDLKNLRYLDIWKSSITELPNSVTRLYHLQFLILPTSIKTLPPKISDLLKLQSIVKYNRKYNLVHSLPPVPYLGKLTSLQRLSEFHVREEEGYELWQLGSLREIVGFLRIVNLNNVRQKDEAIKARLFEKSKLKGLELVWAESSENGFDFEVIEALQPAEGLQSLSIEGYVGSRYPSWFLEGSFLKNIKYLKFYNCRGLQSLPPNFHQLCPYLTEFRVSKCPCLIFVCENELQLNNNKGTKGMTFIFRCKTETNKLLLPSKLHVLFINFCSISDGALSDCLRGMASLKEVYLEGIMTIITLPPVEVLKDLQSLRVLTIKYCFYLRSLGGLHALPNLEKFILNTCWNLKIESDFVELPPTLQSFIIEGCDVSQTLSLDNLQFLRHIEIKSSSSLMDLSLGHLTSLKLLNLLDCPKLHHIQSIVPPSFIDSLSLVQLPNLNVKSVLKSWKGCRKLHISSLAILNELQLSKNFDAIQTLVIEWYDEDAISFEKSDHLLSIKILGFSRCELKHLPSTLRDFCNLETIWFYKCSRISSLPKLPESVQHIEIVSCQELMKTCQPNGSEWHKIQHIQHKLIE</sequence>
<feature type="domain" description="R13L1/DRL21-like LRR repeat region" evidence="5">
    <location>
        <begin position="719"/>
        <end position="842"/>
    </location>
</feature>
<keyword evidence="2" id="KW-0611">Plant defense</keyword>
<dbReference type="EMBL" id="JAMRDG010000001">
    <property type="protein sequence ID" value="KAJ3701446.1"/>
    <property type="molecule type" value="Genomic_DNA"/>
</dbReference>
<keyword evidence="7" id="KW-1185">Reference proteome</keyword>